<dbReference type="RefSeq" id="WP_179643270.1">
    <property type="nucleotide sequence ID" value="NZ_BAAAYY010000017.1"/>
</dbReference>
<dbReference type="Proteomes" id="UP000589036">
    <property type="component" value="Unassembled WGS sequence"/>
</dbReference>
<dbReference type="AlphaFoldDB" id="A0A852TV68"/>
<accession>A0A852TV68</accession>
<dbReference type="EMBL" id="JACCCC010000001">
    <property type="protein sequence ID" value="NYE47295.1"/>
    <property type="molecule type" value="Genomic_DNA"/>
</dbReference>
<name>A0A852TV68_9ACTN</name>
<reference evidence="1 2" key="1">
    <citation type="submission" date="2020-07" db="EMBL/GenBank/DDBJ databases">
        <title>Sequencing the genomes of 1000 actinobacteria strains.</title>
        <authorList>
            <person name="Klenk H.-P."/>
        </authorList>
    </citation>
    <scope>NUCLEOTIDE SEQUENCE [LARGE SCALE GENOMIC DNA]</scope>
    <source>
        <strain evidence="1 2">CXB654</strain>
    </source>
</reference>
<organism evidence="1 2">
    <name type="scientific">Spinactinospora alkalitolerans</name>
    <dbReference type="NCBI Taxonomy" id="687207"/>
    <lineage>
        <taxon>Bacteria</taxon>
        <taxon>Bacillati</taxon>
        <taxon>Actinomycetota</taxon>
        <taxon>Actinomycetes</taxon>
        <taxon>Streptosporangiales</taxon>
        <taxon>Nocardiopsidaceae</taxon>
        <taxon>Spinactinospora</taxon>
    </lineage>
</organism>
<keyword evidence="2" id="KW-1185">Reference proteome</keyword>
<sequence>MAIIRAEHVSRLLNSADPDPVLIVHEGSADVVPESALGGPPYQGALRVVSAEELDTGDEQRPVSQEDVEALARRLDAAVGTMGG</sequence>
<evidence type="ECO:0000313" key="1">
    <source>
        <dbReference type="EMBL" id="NYE47295.1"/>
    </source>
</evidence>
<evidence type="ECO:0000313" key="2">
    <source>
        <dbReference type="Proteomes" id="UP000589036"/>
    </source>
</evidence>
<protein>
    <submittedName>
        <fullName evidence="1">Uncharacterized protein</fullName>
    </submittedName>
</protein>
<comment type="caution">
    <text evidence="1">The sequence shown here is derived from an EMBL/GenBank/DDBJ whole genome shotgun (WGS) entry which is preliminary data.</text>
</comment>
<proteinExistence type="predicted"/>
<gene>
    <name evidence="1" type="ORF">HDA32_002415</name>
</gene>